<dbReference type="RefSeq" id="WP_210044023.1">
    <property type="nucleotide sequence ID" value="NZ_JBHLVU010000001.1"/>
</dbReference>
<keyword evidence="2 6" id="KW-0732">Signal</keyword>
<name>A0ABS7BYE0_9BACL</name>
<dbReference type="EMBL" id="JAHZIK010000102">
    <property type="protein sequence ID" value="MBW7453672.1"/>
    <property type="molecule type" value="Genomic_DNA"/>
</dbReference>
<evidence type="ECO:0000256" key="2">
    <source>
        <dbReference type="ARBA" id="ARBA00022729"/>
    </source>
</evidence>
<dbReference type="Proteomes" id="UP001519887">
    <property type="component" value="Unassembled WGS sequence"/>
</dbReference>
<accession>A0ABS7BYE0</accession>
<comment type="caution">
    <text evidence="7">The sequence shown here is derived from an EMBL/GenBank/DDBJ whole genome shotgun (WGS) entry which is preliminary data.</text>
</comment>
<feature type="chain" id="PRO_5045210889" evidence="6">
    <location>
        <begin position="32"/>
        <end position="585"/>
    </location>
</feature>
<keyword evidence="4" id="KW-0564">Palmitate</keyword>
<dbReference type="Gene3D" id="3.40.190.10">
    <property type="entry name" value="Periplasmic binding protein-like II"/>
    <property type="match status" value="2"/>
</dbReference>
<gene>
    <name evidence="7" type="ORF">K0U00_06435</name>
</gene>
<keyword evidence="1" id="KW-1003">Cell membrane</keyword>
<evidence type="ECO:0000256" key="5">
    <source>
        <dbReference type="ARBA" id="ARBA00023288"/>
    </source>
</evidence>
<dbReference type="PROSITE" id="PS51257">
    <property type="entry name" value="PROKAR_LIPOPROTEIN"/>
    <property type="match status" value="1"/>
</dbReference>
<evidence type="ECO:0000256" key="6">
    <source>
        <dbReference type="SAM" id="SignalP"/>
    </source>
</evidence>
<keyword evidence="3" id="KW-0472">Membrane</keyword>
<evidence type="ECO:0000313" key="8">
    <source>
        <dbReference type="Proteomes" id="UP001519887"/>
    </source>
</evidence>
<reference evidence="7 8" key="1">
    <citation type="submission" date="2021-07" db="EMBL/GenBank/DDBJ databases">
        <title>Paenibacillus radiodurans sp. nov., isolated from the southeastern edge of Tengger Desert.</title>
        <authorList>
            <person name="Zhang G."/>
        </authorList>
    </citation>
    <scope>NUCLEOTIDE SEQUENCE [LARGE SCALE GENOMIC DNA]</scope>
    <source>
        <strain evidence="7 8">CCM 7311</strain>
    </source>
</reference>
<organism evidence="7 8">
    <name type="scientific">Paenibacillus sepulcri</name>
    <dbReference type="NCBI Taxonomy" id="359917"/>
    <lineage>
        <taxon>Bacteria</taxon>
        <taxon>Bacillati</taxon>
        <taxon>Bacillota</taxon>
        <taxon>Bacilli</taxon>
        <taxon>Bacillales</taxon>
        <taxon>Paenibacillaceae</taxon>
        <taxon>Paenibacillus</taxon>
    </lineage>
</organism>
<evidence type="ECO:0000256" key="3">
    <source>
        <dbReference type="ARBA" id="ARBA00023136"/>
    </source>
</evidence>
<dbReference type="InterPro" id="IPR050490">
    <property type="entry name" value="Bact_solute-bd_prot1"/>
</dbReference>
<proteinExistence type="predicted"/>
<dbReference type="SUPFAM" id="SSF53850">
    <property type="entry name" value="Periplasmic binding protein-like II"/>
    <property type="match status" value="1"/>
</dbReference>
<dbReference type="PANTHER" id="PTHR43649:SF33">
    <property type="entry name" value="POLYGALACTURONAN_RHAMNOGALACTURONAN-BINDING PROTEIN YTCQ"/>
    <property type="match status" value="1"/>
</dbReference>
<evidence type="ECO:0000256" key="4">
    <source>
        <dbReference type="ARBA" id="ARBA00023139"/>
    </source>
</evidence>
<keyword evidence="8" id="KW-1185">Reference proteome</keyword>
<protein>
    <submittedName>
        <fullName evidence="7">Extracellular solute-binding protein</fullName>
    </submittedName>
</protein>
<dbReference type="InterPro" id="IPR006059">
    <property type="entry name" value="SBP"/>
</dbReference>
<dbReference type="Pfam" id="PF13416">
    <property type="entry name" value="SBP_bac_8"/>
    <property type="match status" value="1"/>
</dbReference>
<dbReference type="PANTHER" id="PTHR43649">
    <property type="entry name" value="ARABINOSE-BINDING PROTEIN-RELATED"/>
    <property type="match status" value="1"/>
</dbReference>
<feature type="signal peptide" evidence="6">
    <location>
        <begin position="1"/>
        <end position="31"/>
    </location>
</feature>
<evidence type="ECO:0000256" key="1">
    <source>
        <dbReference type="ARBA" id="ARBA00022475"/>
    </source>
</evidence>
<sequence>MKSIIKKASTVLMASILLVGLAACSEGNNNAANNAGSGTDAANGTKPADTKELYKINVYSQLANFSGKQGGWFAKVLKDKFGLEVNIISQNLEGGANKFATTMASGNLGDLVVFGSDGQDYRDAIKAGMVLDWTQNGLLDQYGKDLMANVPKAIEKNKTYFGDGKAVYGVGFDAAADGATGSADGNTMTYQSDMRWDLYQKLGSPKIENMEAILPVLKKMQELEPKSDSGRPTYAFSLWADWDGNMMTLAKQFAAMQGYDESGLLLVSADEEKYQDLLSEDGYYLRTLKLYYDANQMGLVDPDSLTQKFDDVSNKFRDGQVLYSWFPWLDSAYNTPNHTDAGKGFAMVGFDNQKIYSYGQNPYGGNRLWAIGSKAKQPERIMEFLNWMYSPEGVMTQTNGPEGLTWEMKDGKAVLTDFGKKALKDTTTQVPDEFGGGQYKDGTNQMNNTSLKVSNINPNTNEPYDWNSWSSVLEDNPNPVDKSWREAVGALTPHELLEKNGQIAVNQQLPEPAAIMDQTLNQKLNQVATVIKQYSWRMVFAKNDQDYDKLKTEMINKAKGLGYDELISWQADQTKKVFEQRKLNS</sequence>
<evidence type="ECO:0000313" key="7">
    <source>
        <dbReference type="EMBL" id="MBW7453672.1"/>
    </source>
</evidence>
<keyword evidence="5" id="KW-0449">Lipoprotein</keyword>